<gene>
    <name evidence="1" type="ORF">FACI_IFERC00001G1473</name>
</gene>
<accession>S0AQD5</accession>
<evidence type="ECO:0000313" key="1">
    <source>
        <dbReference type="EMBL" id="AGO61453.1"/>
    </source>
</evidence>
<dbReference type="EMBL" id="CP004145">
    <property type="protein sequence ID" value="AGO61453.1"/>
    <property type="molecule type" value="Genomic_DNA"/>
</dbReference>
<name>S0AQD5_FERAC</name>
<dbReference type="AlphaFoldDB" id="S0AQD5"/>
<dbReference type="Proteomes" id="UP000014660">
    <property type="component" value="Chromosome"/>
</dbReference>
<sequence>MLYKFLFFRPGILELHAIAGYKAGFNVHPSNENY</sequence>
<organism evidence="1 2">
    <name type="scientific">Ferroplasma acidarmanus Fer1</name>
    <dbReference type="NCBI Taxonomy" id="333146"/>
    <lineage>
        <taxon>Archaea</taxon>
        <taxon>Methanobacteriati</taxon>
        <taxon>Thermoplasmatota</taxon>
        <taxon>Thermoplasmata</taxon>
        <taxon>Thermoplasmatales</taxon>
        <taxon>Ferroplasmaceae</taxon>
        <taxon>Ferroplasma</taxon>
    </lineage>
</organism>
<reference evidence="1 2" key="1">
    <citation type="journal article" date="2007" name="Proc. Natl. Acad. Sci. U.S.A.">
        <title>Genome dynamics in a natural archaeal population.</title>
        <authorList>
            <person name="Allen E.E."/>
            <person name="Tyson G.W."/>
            <person name="Whitaker R.J."/>
            <person name="Detter J.C."/>
            <person name="Richardson P.M."/>
            <person name="Banfield J.F."/>
        </authorList>
    </citation>
    <scope>NUCLEOTIDE SEQUENCE [LARGE SCALE GENOMIC DNA]</scope>
    <source>
        <strain evidence="2">fer1</strain>
    </source>
</reference>
<evidence type="ECO:0000313" key="2">
    <source>
        <dbReference type="Proteomes" id="UP000014660"/>
    </source>
</evidence>
<keyword evidence="2" id="KW-1185">Reference proteome</keyword>
<dbReference type="HOGENOM" id="CLU_3371274_0_0_2"/>
<protein>
    <submittedName>
        <fullName evidence="1">Uncharacterized protein</fullName>
    </submittedName>
</protein>
<dbReference type="KEGG" id="fac:FACI_IFERC01G1473"/>
<proteinExistence type="predicted"/>